<organism evidence="2 3">
    <name type="scientific">Segatella copri</name>
    <dbReference type="NCBI Taxonomy" id="165179"/>
    <lineage>
        <taxon>Bacteria</taxon>
        <taxon>Pseudomonadati</taxon>
        <taxon>Bacteroidota</taxon>
        <taxon>Bacteroidia</taxon>
        <taxon>Bacteroidales</taxon>
        <taxon>Prevotellaceae</taxon>
        <taxon>Segatella</taxon>
    </lineage>
</organism>
<keyword evidence="3" id="KW-1185">Reference proteome</keyword>
<sequence>MKKIKIFLGAFVNYQAAQNINCRSLSKHLDKDKFEVSTILYPYPNATDFVEEEGVRYIKMSPHMRSLGWWAVVKGIIQCDVVYWVKCEYNTLAYITAKLFRKKLFTTVEGILVESDIKKAKNAERYLHSFRRVSPYLYAITQHIKEDVGRRHHFQFADTILYLGVETQKFLNCQNELRDGKLRNICFIGNNLVNKGIEDFFDMSKEFPQIQFHIIGTNALWNGTKLEDYLEDNALTNITYHGKLNHTELANLLRKMDLMYFTSRAEGFGKVTFETACAGCPTLCYSDYGATEWINNGENGFVVDTYEEAKNVIAALCDNPAKLKAMSDKAIELGKSFDWAQLVGTWEDEIIRIYNS</sequence>
<dbReference type="RefSeq" id="WP_158464238.1">
    <property type="nucleotide sequence ID" value="NZ_VZAD01000091.1"/>
</dbReference>
<evidence type="ECO:0000313" key="2">
    <source>
        <dbReference type="EMBL" id="MQP12656.1"/>
    </source>
</evidence>
<dbReference type="CDD" id="cd03801">
    <property type="entry name" value="GT4_PimA-like"/>
    <property type="match status" value="1"/>
</dbReference>
<accession>A0A6A7WE69</accession>
<comment type="caution">
    <text evidence="2">The sequence shown here is derived from an EMBL/GenBank/DDBJ whole genome shotgun (WGS) entry which is preliminary data.</text>
</comment>
<dbReference type="AlphaFoldDB" id="A0A6A7WE69"/>
<dbReference type="OrthoDB" id="7560678at2"/>
<dbReference type="PANTHER" id="PTHR12526:SF630">
    <property type="entry name" value="GLYCOSYLTRANSFERASE"/>
    <property type="match status" value="1"/>
</dbReference>
<name>A0A6A7WE69_9BACT</name>
<feature type="domain" description="Glycosyl transferase family 1" evidence="1">
    <location>
        <begin position="177"/>
        <end position="331"/>
    </location>
</feature>
<evidence type="ECO:0000259" key="1">
    <source>
        <dbReference type="Pfam" id="PF00534"/>
    </source>
</evidence>
<gene>
    <name evidence="2" type="ORF">F7D20_11985</name>
</gene>
<dbReference type="GO" id="GO:0016757">
    <property type="term" value="F:glycosyltransferase activity"/>
    <property type="evidence" value="ECO:0007669"/>
    <property type="project" value="InterPro"/>
</dbReference>
<keyword evidence="2" id="KW-0808">Transferase</keyword>
<dbReference type="SUPFAM" id="SSF53756">
    <property type="entry name" value="UDP-Glycosyltransferase/glycogen phosphorylase"/>
    <property type="match status" value="1"/>
</dbReference>
<protein>
    <submittedName>
        <fullName evidence="2">Glycosyltransferase family 4 protein</fullName>
    </submittedName>
</protein>
<dbReference type="Proteomes" id="UP000384372">
    <property type="component" value="Unassembled WGS sequence"/>
</dbReference>
<dbReference type="InterPro" id="IPR001296">
    <property type="entry name" value="Glyco_trans_1"/>
</dbReference>
<proteinExistence type="predicted"/>
<dbReference type="EMBL" id="VZAD01000091">
    <property type="protein sequence ID" value="MQP12656.1"/>
    <property type="molecule type" value="Genomic_DNA"/>
</dbReference>
<reference evidence="2 3" key="1">
    <citation type="submission" date="2019-09" db="EMBL/GenBank/DDBJ databases">
        <title>Distinct polysaccharide growth profiles of human intestinal Prevotella copri isolates.</title>
        <authorList>
            <person name="Fehlner-Peach H."/>
            <person name="Magnabosco C."/>
            <person name="Raghavan V."/>
            <person name="Scher J.U."/>
            <person name="Tett A."/>
            <person name="Cox L.M."/>
            <person name="Gottsegen C."/>
            <person name="Watters A."/>
            <person name="Wiltshire- Gordon J.D."/>
            <person name="Segata N."/>
            <person name="Bonneau R."/>
            <person name="Littman D.R."/>
        </authorList>
    </citation>
    <scope>NUCLEOTIDE SEQUENCE [LARGE SCALE GENOMIC DNA]</scope>
    <source>
        <strain evidence="3">iAQ1173</strain>
    </source>
</reference>
<dbReference type="PANTHER" id="PTHR12526">
    <property type="entry name" value="GLYCOSYLTRANSFERASE"/>
    <property type="match status" value="1"/>
</dbReference>
<evidence type="ECO:0000313" key="3">
    <source>
        <dbReference type="Proteomes" id="UP000384372"/>
    </source>
</evidence>
<dbReference type="Gene3D" id="3.40.50.2000">
    <property type="entry name" value="Glycogen Phosphorylase B"/>
    <property type="match status" value="2"/>
</dbReference>
<dbReference type="Pfam" id="PF00534">
    <property type="entry name" value="Glycos_transf_1"/>
    <property type="match status" value="1"/>
</dbReference>